<dbReference type="SUPFAM" id="SSF52540">
    <property type="entry name" value="P-loop containing nucleoside triphosphate hydrolases"/>
    <property type="match status" value="1"/>
</dbReference>
<organism evidence="2 3">
    <name type="scientific">Blautia faecicola</name>
    <dbReference type="NCBI Taxonomy" id="2509240"/>
    <lineage>
        <taxon>Bacteria</taxon>
        <taxon>Bacillati</taxon>
        <taxon>Bacillota</taxon>
        <taxon>Clostridia</taxon>
        <taxon>Lachnospirales</taxon>
        <taxon>Lachnospiraceae</taxon>
        <taxon>Blautia</taxon>
    </lineage>
</organism>
<reference evidence="2 3" key="1">
    <citation type="submission" date="2019-01" db="EMBL/GenBank/DDBJ databases">
        <title>Blautia sp. nov. KGMB01111 isolated human feces.</title>
        <authorList>
            <person name="Park J.-E."/>
            <person name="Kim J.-S."/>
            <person name="Park S.-H."/>
        </authorList>
    </citation>
    <scope>NUCLEOTIDE SEQUENCE [LARGE SCALE GENOMIC DNA]</scope>
    <source>
        <strain evidence="2 3">KGMB01111</strain>
    </source>
</reference>
<feature type="domain" description="TraG P-loop" evidence="1">
    <location>
        <begin position="453"/>
        <end position="766"/>
    </location>
</feature>
<dbReference type="Proteomes" id="UP000290106">
    <property type="component" value="Unassembled WGS sequence"/>
</dbReference>
<evidence type="ECO:0000259" key="1">
    <source>
        <dbReference type="Pfam" id="PF19044"/>
    </source>
</evidence>
<dbReference type="EMBL" id="SDKC01000002">
    <property type="protein sequence ID" value="RXS72570.1"/>
    <property type="molecule type" value="Genomic_DNA"/>
</dbReference>
<dbReference type="PANTHER" id="PTHR30121">
    <property type="entry name" value="UNCHARACTERIZED PROTEIN YJGR-RELATED"/>
    <property type="match status" value="1"/>
</dbReference>
<keyword evidence="3" id="KW-1185">Reference proteome</keyword>
<dbReference type="Pfam" id="PF19044">
    <property type="entry name" value="P-loop_TraG"/>
    <property type="match status" value="1"/>
</dbReference>
<comment type="caution">
    <text evidence="2">The sequence shown here is derived from an EMBL/GenBank/DDBJ whole genome shotgun (WGS) entry which is preliminary data.</text>
</comment>
<dbReference type="NCBIfam" id="NF045971">
    <property type="entry name" value="conju_CD1110"/>
    <property type="match status" value="1"/>
</dbReference>
<dbReference type="InterPro" id="IPR027417">
    <property type="entry name" value="P-loop_NTPase"/>
</dbReference>
<gene>
    <name evidence="2" type="ORF">ETP43_16460</name>
</gene>
<name>A0A4Q1RD78_9FIRM</name>
<proteinExistence type="predicted"/>
<evidence type="ECO:0000313" key="2">
    <source>
        <dbReference type="EMBL" id="RXS72570.1"/>
    </source>
</evidence>
<protein>
    <submittedName>
        <fullName evidence="2">DUF87 domain-containing protein</fullName>
    </submittedName>
</protein>
<dbReference type="Gene3D" id="1.10.8.730">
    <property type="match status" value="1"/>
</dbReference>
<dbReference type="OrthoDB" id="9804380at2"/>
<dbReference type="Gene3D" id="3.40.50.300">
    <property type="entry name" value="P-loop containing nucleotide triphosphate hydrolases"/>
    <property type="match status" value="1"/>
</dbReference>
<dbReference type="AlphaFoldDB" id="A0A4Q1RD78"/>
<sequence length="808" mass="91969">MSTLNISDSLLKKFSGFVKKNKLPKTVLESIPYEQVYDNGVIETEPGTFTRAYLLEDVNFKIAPEEQQLAIFRTYGMFLNSFPENAQFQIFIRNKPTDRRTFLNTIRFEPQKDGLNKYRQELNTILLDRVAKGRNNLSQEKMCVVSVKDDHVSHAMQVLDSIDNEIDASLRRILPGSRTVPMSLEERLRNLQSIYNQDGSTVFENSVDKDGNPTFDLQEMYNTGGTSKEAVAPCGMSFKGNHFTIGETFARTLYLQRVPTWLSTDFMNDLTDIPHSLMISVNYNPIEQAAALKKVRDHMLSLNARISEAQKKAGQEGYSTQLISPELYRSQEQTTTLMEDMVTRDQRLYYVTFTVVVFGESLQQLEEATRLVKSISRKYNAPIRPLLYQQEVGFNSTLPLCINKLYVDRMLTTESSSIFLPYSSQELFQKNGVYYGQNRITKSVIMYNRLSGRNYNGLIFGESGSGKSMAAKSEIYNVLLRGKNNQIFIIDPENEYSPMVKALGGEVIDLSTNSKKFVNPLDMDINYAGDNDSLTMKANYIISMIEIMYGRERTIEPKEKSIIDRCVKNIYIGYLQHMEQLRASGNPVTCDKSAAPTLMNLYKELQNQPEPEAKNIADVIEIYASGSLSTFSHRSNVETNAPIVAYNIKDLGGGMKDLGLFVCLNDIWNKMIENGSKGNVWTHFYIDEFYLLLRSKSASSFLMEIWKRARKWKGVPTGIMQNTEDLLRSVDSRNIINNSSFIMMMSLAKFDRDTLGELLQMSDAQLDYVNNAEPGCGLIYNGKTCLPFDNVYPRDSMIYQLINTTAEN</sequence>
<accession>A0A4Q1RD78</accession>
<dbReference type="InterPro" id="IPR043964">
    <property type="entry name" value="P-loop_TraG"/>
</dbReference>
<dbReference type="InterPro" id="IPR051162">
    <property type="entry name" value="T4SS_component"/>
</dbReference>
<dbReference type="RefSeq" id="WP_129259686.1">
    <property type="nucleotide sequence ID" value="NZ_SDKC01000002.1"/>
</dbReference>
<evidence type="ECO:0000313" key="3">
    <source>
        <dbReference type="Proteomes" id="UP000290106"/>
    </source>
</evidence>
<dbReference type="PANTHER" id="PTHR30121:SF6">
    <property type="entry name" value="SLR6007 PROTEIN"/>
    <property type="match status" value="1"/>
</dbReference>